<dbReference type="RefSeq" id="WP_131497401.1">
    <property type="nucleotide sequence ID" value="NZ_SJKC01000002.1"/>
</dbReference>
<name>A0A4R0J1I0_9ACTN</name>
<evidence type="ECO:0000313" key="1">
    <source>
        <dbReference type="EMBL" id="TCC38894.1"/>
    </source>
</evidence>
<dbReference type="Proteomes" id="UP000294225">
    <property type="component" value="Unassembled WGS sequence"/>
</dbReference>
<protein>
    <submittedName>
        <fullName evidence="1">Uncharacterized protein</fullName>
    </submittedName>
</protein>
<gene>
    <name evidence="1" type="ORF">E0H92_21245</name>
</gene>
<evidence type="ECO:0000313" key="2">
    <source>
        <dbReference type="Proteomes" id="UP000294225"/>
    </source>
</evidence>
<reference evidence="1 2" key="1">
    <citation type="submission" date="2019-02" db="EMBL/GenBank/DDBJ databases">
        <title>Kribbella capetownensis sp. nov. and Kribbella speibonae sp. nov., isolated from soil.</title>
        <authorList>
            <person name="Curtis S.M."/>
            <person name="Norton I."/>
            <person name="Everest G.J."/>
            <person name="Meyers P.R."/>
        </authorList>
    </citation>
    <scope>NUCLEOTIDE SEQUENCE [LARGE SCALE GENOMIC DNA]</scope>
    <source>
        <strain evidence="1 2">YM55</strain>
    </source>
</reference>
<accession>A0A4R0J1I0</accession>
<sequence>MRLAFAAMEDTGYRTGPHGLGRLCAAFGTDKEGRPRASTDPVDIMTTADEIRSIDAETLAAIDAVFVDFDLQSHKVPGNLRWQPLKLRNGVDVPPVTGMSALLWLRDVMESDQYRRLRGQYLAEQSPEHRKWVGPTGRTRLFAFVDAKDAPSQLYAAAAYAWFGAAYLNAQIDFANPEELRDATSQLQGDPDEYLRSNRLARWYAEQGGPMLDRLLVGGRVQNMERLIPASTPWPTNFDLYRAYRKHYGKSGFGTYDDPHGFREAFLQITGHVIAPQKRLLGDPTKEFFRGLQNSLDEFRCAADPNARDWSEWRMTGADPLYDYLTESARFWDAEDVRVAFEEHLRRGRLR</sequence>
<organism evidence="1 2">
    <name type="scientific">Kribbella speibonae</name>
    <dbReference type="NCBI Taxonomy" id="1572660"/>
    <lineage>
        <taxon>Bacteria</taxon>
        <taxon>Bacillati</taxon>
        <taxon>Actinomycetota</taxon>
        <taxon>Actinomycetes</taxon>
        <taxon>Propionibacteriales</taxon>
        <taxon>Kribbellaceae</taxon>
        <taxon>Kribbella</taxon>
    </lineage>
</organism>
<proteinExistence type="predicted"/>
<dbReference type="EMBL" id="SJKC01000002">
    <property type="protein sequence ID" value="TCC38894.1"/>
    <property type="molecule type" value="Genomic_DNA"/>
</dbReference>
<dbReference type="AlphaFoldDB" id="A0A4R0J1I0"/>
<comment type="caution">
    <text evidence="1">The sequence shown here is derived from an EMBL/GenBank/DDBJ whole genome shotgun (WGS) entry which is preliminary data.</text>
</comment>